<evidence type="ECO:0000256" key="4">
    <source>
        <dbReference type="ARBA" id="ARBA00022692"/>
    </source>
</evidence>
<dbReference type="InterPro" id="IPR035906">
    <property type="entry name" value="MetI-like_sf"/>
</dbReference>
<evidence type="ECO:0000313" key="10">
    <source>
        <dbReference type="EMBL" id="QLQ40412.2"/>
    </source>
</evidence>
<accession>A0A7L6BEN5</accession>
<keyword evidence="3" id="KW-1003">Cell membrane</keyword>
<dbReference type="GO" id="GO:0005886">
    <property type="term" value="C:plasma membrane"/>
    <property type="evidence" value="ECO:0007669"/>
    <property type="project" value="UniProtKB-SubCell"/>
</dbReference>
<evidence type="ECO:0000256" key="6">
    <source>
        <dbReference type="ARBA" id="ARBA00023136"/>
    </source>
</evidence>
<feature type="transmembrane region" description="Helical" evidence="7">
    <location>
        <begin position="51"/>
        <end position="70"/>
    </location>
</feature>
<reference evidence="10 11" key="2">
    <citation type="journal article" date="2021" name="Mar. Drugs">
        <title>A New Micromonospora Strain with Antibiotic Activity Isolated from the Microbiome of a Mid-Atlantic Deep-Sea Sponge.</title>
        <authorList>
            <person name="Back C.R."/>
            <person name="Stennett H.L."/>
            <person name="Williams S.E."/>
            <person name="Wang L."/>
            <person name="Ojeda Gomez J."/>
            <person name="Abdulle O.M."/>
            <person name="Duffy T."/>
            <person name="Neal C."/>
            <person name="Mantell J."/>
            <person name="Jepson M.A."/>
            <person name="Hendry K.R."/>
            <person name="Powell D."/>
            <person name="Stach J.E.M."/>
            <person name="Essex-Lopresti A.E."/>
            <person name="Willis C.L."/>
            <person name="Curnow P."/>
            <person name="Race P.R."/>
        </authorList>
    </citation>
    <scope>NUCLEOTIDE SEQUENCE [LARGE SCALE GENOMIC DNA]</scope>
    <source>
        <strain evidence="10 11">28ISP2-46</strain>
    </source>
</reference>
<dbReference type="Proteomes" id="UP000510844">
    <property type="component" value="Chromosome"/>
</dbReference>
<evidence type="ECO:0000256" key="5">
    <source>
        <dbReference type="ARBA" id="ARBA00022989"/>
    </source>
</evidence>
<keyword evidence="4 7" id="KW-0812">Transmembrane</keyword>
<dbReference type="Gene3D" id="1.10.3720.10">
    <property type="entry name" value="MetI-like"/>
    <property type="match status" value="1"/>
</dbReference>
<organism evidence="10 11">
    <name type="scientific">Micromonospora robiginosa</name>
    <dbReference type="NCBI Taxonomy" id="2749844"/>
    <lineage>
        <taxon>Bacteria</taxon>
        <taxon>Bacillati</taxon>
        <taxon>Actinomycetota</taxon>
        <taxon>Actinomycetes</taxon>
        <taxon>Micromonosporales</taxon>
        <taxon>Micromonosporaceae</taxon>
        <taxon>Micromonospora</taxon>
    </lineage>
</organism>
<feature type="domain" description="ABC transmembrane type-1" evidence="9">
    <location>
        <begin position="113"/>
        <end position="302"/>
    </location>
</feature>
<feature type="transmembrane region" description="Helical" evidence="7">
    <location>
        <begin position="150"/>
        <end position="172"/>
    </location>
</feature>
<keyword evidence="6 7" id="KW-0472">Membrane</keyword>
<dbReference type="CDD" id="cd06261">
    <property type="entry name" value="TM_PBP2"/>
    <property type="match status" value="1"/>
</dbReference>
<dbReference type="InterPro" id="IPR000515">
    <property type="entry name" value="MetI-like"/>
</dbReference>
<dbReference type="EMBL" id="CP059322">
    <property type="protein sequence ID" value="QLQ40412.2"/>
    <property type="molecule type" value="Genomic_DNA"/>
</dbReference>
<feature type="transmembrane region" description="Helical" evidence="7">
    <location>
        <begin position="283"/>
        <end position="302"/>
    </location>
</feature>
<feature type="transmembrane region" description="Helical" evidence="7">
    <location>
        <begin position="184"/>
        <end position="206"/>
    </location>
</feature>
<evidence type="ECO:0000256" key="2">
    <source>
        <dbReference type="ARBA" id="ARBA00022448"/>
    </source>
</evidence>
<dbReference type="AlphaFoldDB" id="A0A7L6BEN5"/>
<dbReference type="PANTHER" id="PTHR43744:SF3">
    <property type="entry name" value="LACTOSE TRANSPORT SYSTEM PERMEASE PROTEIN LACG"/>
    <property type="match status" value="1"/>
</dbReference>
<keyword evidence="11" id="KW-1185">Reference proteome</keyword>
<keyword evidence="5 7" id="KW-1133">Transmembrane helix</keyword>
<feature type="transmembrane region" description="Helical" evidence="7">
    <location>
        <begin position="117"/>
        <end position="138"/>
    </location>
</feature>
<protein>
    <submittedName>
        <fullName evidence="10">Carbohydrate ABC transporter permease</fullName>
    </submittedName>
</protein>
<dbReference type="GO" id="GO:0055085">
    <property type="term" value="P:transmembrane transport"/>
    <property type="evidence" value="ECO:0007669"/>
    <property type="project" value="InterPro"/>
</dbReference>
<feature type="compositionally biased region" description="Basic and acidic residues" evidence="8">
    <location>
        <begin position="1"/>
        <end position="12"/>
    </location>
</feature>
<dbReference type="Pfam" id="PF00528">
    <property type="entry name" value="BPD_transp_1"/>
    <property type="match status" value="1"/>
</dbReference>
<evidence type="ECO:0000259" key="9">
    <source>
        <dbReference type="PROSITE" id="PS50928"/>
    </source>
</evidence>
<reference evidence="11" key="1">
    <citation type="submission" date="2020-07" db="EMBL/GenBank/DDBJ databases">
        <title>A new Micromonospora strain with potent antibiotic activity isolated from the microbiome of a mid-Atlantic deep-sea sponge.</title>
        <authorList>
            <person name="Back C.R."/>
            <person name="Stennett H.L."/>
            <person name="Williams S.E."/>
            <person name="Wang L."/>
            <person name="Ojeda Gomez J."/>
            <person name="Abdulle O.M."/>
            <person name="Duffy T."/>
            <person name="Hendry K.R."/>
            <person name="Powell D."/>
            <person name="Stach J.E."/>
            <person name="Essex-Lopresti A.E."/>
            <person name="Willis C.L."/>
            <person name="Curnow P."/>
            <person name="Race P.R."/>
        </authorList>
    </citation>
    <scope>NUCLEOTIDE SEQUENCE [LARGE SCALE GENOMIC DNA]</scope>
    <source>
        <strain evidence="11">28ISP2-46</strain>
    </source>
</reference>
<gene>
    <name evidence="10" type="ORF">H1D33_18425</name>
</gene>
<evidence type="ECO:0000256" key="8">
    <source>
        <dbReference type="SAM" id="MobiDB-lite"/>
    </source>
</evidence>
<evidence type="ECO:0000313" key="11">
    <source>
        <dbReference type="Proteomes" id="UP000510844"/>
    </source>
</evidence>
<evidence type="ECO:0000256" key="1">
    <source>
        <dbReference type="ARBA" id="ARBA00004651"/>
    </source>
</evidence>
<sequence length="317" mass="33864">MSERTERSEGREGMPGGQGVSERTVRERAPEPSAVRPARRRAGVGRVAGPALRYLLLLAMALLLVGPFLWQLSTALKGTGEPIYGPDTTLLPAEPTLGNFGKVAEVIPVWRYIGNSALVAVASVLTNCLLGAMAGYALARMRFRGRGAVFAAVLASLVVPFEVIMVNVFLTVRSLGLVDTLLGVLLPGAVSGLSILVMRTAFLALPKETEEAAAIDGAGEWARFWRVALPSVRGSLAVVGVFSFLFAWDDFLWPLIVLKSPDNFTLTVGLQYLSGTFTNDQRVVAAGTMIAVIPLLAVFFALQRMFFRGIGEGGVKG</sequence>
<proteinExistence type="inferred from homology"/>
<dbReference type="PROSITE" id="PS50928">
    <property type="entry name" value="ABC_TM1"/>
    <property type="match status" value="1"/>
</dbReference>
<evidence type="ECO:0000256" key="7">
    <source>
        <dbReference type="RuleBase" id="RU363032"/>
    </source>
</evidence>
<dbReference type="SUPFAM" id="SSF161098">
    <property type="entry name" value="MetI-like"/>
    <property type="match status" value="1"/>
</dbReference>
<feature type="region of interest" description="Disordered" evidence="8">
    <location>
        <begin position="1"/>
        <end position="40"/>
    </location>
</feature>
<evidence type="ECO:0000256" key="3">
    <source>
        <dbReference type="ARBA" id="ARBA00022475"/>
    </source>
</evidence>
<keyword evidence="2 7" id="KW-0813">Transport</keyword>
<dbReference type="PANTHER" id="PTHR43744">
    <property type="entry name" value="ABC TRANSPORTER PERMEASE PROTEIN MG189-RELATED-RELATED"/>
    <property type="match status" value="1"/>
</dbReference>
<name>A0A7L6BEN5_9ACTN</name>
<feature type="transmembrane region" description="Helical" evidence="7">
    <location>
        <begin position="227"/>
        <end position="248"/>
    </location>
</feature>
<comment type="similarity">
    <text evidence="7">Belongs to the binding-protein-dependent transport system permease family.</text>
</comment>
<comment type="subcellular location">
    <subcellularLocation>
        <location evidence="1 7">Cell membrane</location>
        <topology evidence="1 7">Multi-pass membrane protein</topology>
    </subcellularLocation>
</comment>
<dbReference type="KEGG" id="mfeu:H1D33_18425"/>